<dbReference type="SUPFAM" id="SSF52540">
    <property type="entry name" value="P-loop containing nucleoside triphosphate hydrolases"/>
    <property type="match status" value="1"/>
</dbReference>
<dbReference type="InterPro" id="IPR026363">
    <property type="entry name" value="CxxC-x17-CxxC_dom"/>
</dbReference>
<evidence type="ECO:0000313" key="4">
    <source>
        <dbReference type="EMBL" id="PIS05934.1"/>
    </source>
</evidence>
<accession>A0A2H0W3Q2</accession>
<feature type="region of interest" description="Disordered" evidence="1">
    <location>
        <begin position="453"/>
        <end position="473"/>
    </location>
</feature>
<dbReference type="AlphaFoldDB" id="A0A2H0W3Q2"/>
<feature type="domain" description="Type IV secretion system coupling protein TraD DNA-binding" evidence="2">
    <location>
        <begin position="30"/>
        <end position="349"/>
    </location>
</feature>
<reference evidence="5" key="1">
    <citation type="submission" date="2017-09" db="EMBL/GenBank/DDBJ databases">
        <title>Depth-based differentiation of microbial function through sediment-hosted aquifers and enrichment of novel symbionts in the deep terrestrial subsurface.</title>
        <authorList>
            <person name="Probst A.J."/>
            <person name="Ladd B."/>
            <person name="Jarett J.K."/>
            <person name="Geller-Mcgrath D.E."/>
            <person name="Sieber C.M.K."/>
            <person name="Emerson J.B."/>
            <person name="Anantharaman K."/>
            <person name="Thomas B.C."/>
            <person name="Malmstrom R."/>
            <person name="Stieglmeier M."/>
            <person name="Klingl A."/>
            <person name="Woyke T."/>
            <person name="Ryan C.M."/>
            <person name="Banfield J.F."/>
        </authorList>
    </citation>
    <scope>NUCLEOTIDE SEQUENCE [LARGE SCALE GENOMIC DNA]</scope>
</reference>
<evidence type="ECO:0000256" key="1">
    <source>
        <dbReference type="SAM" id="MobiDB-lite"/>
    </source>
</evidence>
<protein>
    <submittedName>
        <fullName evidence="4">Uncharacterized protein</fullName>
    </submittedName>
</protein>
<dbReference type="Pfam" id="PF10412">
    <property type="entry name" value="TrwB_AAD_bind"/>
    <property type="match status" value="1"/>
</dbReference>
<proteinExistence type="predicted"/>
<comment type="caution">
    <text evidence="4">The sequence shown here is derived from an EMBL/GenBank/DDBJ whole genome shotgun (WGS) entry which is preliminary data.</text>
</comment>
<dbReference type="InterPro" id="IPR027417">
    <property type="entry name" value="P-loop_NTPase"/>
</dbReference>
<dbReference type="Gene3D" id="3.40.50.300">
    <property type="entry name" value="P-loop containing nucleotide triphosphate hydrolases"/>
    <property type="match status" value="2"/>
</dbReference>
<feature type="domain" description="CxxC-x17-CxxC" evidence="3">
    <location>
        <begin position="480"/>
        <end position="513"/>
    </location>
</feature>
<name>A0A2H0W3Q2_9BACT</name>
<gene>
    <name evidence="4" type="ORF">COT80_04165</name>
</gene>
<sequence length="562" mass="64216">MNQEETLNEITLFGETNFRNQKKRFGIKRDDRRRHVYIIGKTGMGKTTLLENMIISDIVNGDGCCYVDPHGDTAEKILDFIPPSRINDVIYFNPADTEFPIAFNILEAVDEKSKHLIASGLVGVFKKQFADSWGPRLEYILRNAILALLDYPGSTLLGIMRILVDNSYREKVVEKITDPVVKSFWVNEYTKWNDRTLQEVISPIQNKVGQFLSNFLIRNIVGQVKSTFDLREVIDGRKILIMNLSKGRIGEDTMQLLGSMIVTKLYLAAMSRVDIPEKDRKDFYLYVDEFQNFATDSFADILSEARKYRLNLTMAHQFIEQLPETVSASVFGNVGTLLCFRVGAADAEKLVKEFTPIFLEEDLVNLPAFSIYLKLMIDGVSSDPFSANTLPPLFDEYRSNSTERVVKVSRERYANHRKSIEDKINRWSGMDLSEKMIATSEGHVNFKSERDKQIKTQHRTSVDNKFTKPKPKEDKKLEEKYIVDCFSCGKTAEINFFPDGKRPVFCKDCLVKSRQDRQIKNNATDKAVSPKIATKILEQPQEAVQTISLADLGKRSETPNNK</sequence>
<evidence type="ECO:0000259" key="3">
    <source>
        <dbReference type="Pfam" id="PF23477"/>
    </source>
</evidence>
<dbReference type="NCBIfam" id="TIGR04272">
    <property type="entry name" value="cxxc_cxxc_Mbark"/>
    <property type="match status" value="1"/>
</dbReference>
<dbReference type="Proteomes" id="UP000229056">
    <property type="component" value="Unassembled WGS sequence"/>
</dbReference>
<dbReference type="PANTHER" id="PTHR30121:SF11">
    <property type="entry name" value="AAA+ ATPASE DOMAIN-CONTAINING PROTEIN"/>
    <property type="match status" value="1"/>
</dbReference>
<dbReference type="EMBL" id="PEZY01000012">
    <property type="protein sequence ID" value="PIS05934.1"/>
    <property type="molecule type" value="Genomic_DNA"/>
</dbReference>
<evidence type="ECO:0000313" key="5">
    <source>
        <dbReference type="Proteomes" id="UP000229056"/>
    </source>
</evidence>
<dbReference type="PANTHER" id="PTHR30121">
    <property type="entry name" value="UNCHARACTERIZED PROTEIN YJGR-RELATED"/>
    <property type="match status" value="1"/>
</dbReference>
<evidence type="ECO:0000259" key="2">
    <source>
        <dbReference type="Pfam" id="PF10412"/>
    </source>
</evidence>
<dbReference type="CDD" id="cd01127">
    <property type="entry name" value="TrwB_TraG_TraD_VirD4"/>
    <property type="match status" value="1"/>
</dbReference>
<dbReference type="Pfam" id="PF23477">
    <property type="entry name" value="zf_Tbcl_2"/>
    <property type="match status" value="1"/>
</dbReference>
<dbReference type="InterPro" id="IPR051162">
    <property type="entry name" value="T4SS_component"/>
</dbReference>
<dbReference type="InterPro" id="IPR019476">
    <property type="entry name" value="T4SS_TraD_DNA-bd"/>
</dbReference>
<organism evidence="4 5">
    <name type="scientific">Candidatus Buchananbacteria bacterium CG10_big_fil_rev_8_21_14_0_10_33_19</name>
    <dbReference type="NCBI Taxonomy" id="1974525"/>
    <lineage>
        <taxon>Bacteria</taxon>
        <taxon>Candidatus Buchananiibacteriota</taxon>
    </lineage>
</organism>